<feature type="transmembrane region" description="Helical" evidence="9">
    <location>
        <begin position="1784"/>
        <end position="1803"/>
    </location>
</feature>
<evidence type="ECO:0000313" key="15">
    <source>
        <dbReference type="Proteomes" id="UP001152320"/>
    </source>
</evidence>
<dbReference type="Pfam" id="PF13927">
    <property type="entry name" value="Ig_3"/>
    <property type="match status" value="1"/>
</dbReference>
<evidence type="ECO:0000256" key="4">
    <source>
        <dbReference type="ARBA" id="ARBA00022989"/>
    </source>
</evidence>
<protein>
    <submittedName>
        <fullName evidence="14">Adhesion G-protein coupled receptor G4</fullName>
    </submittedName>
</protein>
<dbReference type="PROSITE" id="PS50024">
    <property type="entry name" value="SEA"/>
    <property type="match status" value="1"/>
</dbReference>
<comment type="caution">
    <text evidence="7">Lacks conserved residue(s) required for the propagation of feature annotation.</text>
</comment>
<dbReference type="GO" id="GO:0007166">
    <property type="term" value="P:cell surface receptor signaling pathway"/>
    <property type="evidence" value="ECO:0007669"/>
    <property type="project" value="InterPro"/>
</dbReference>
<dbReference type="Proteomes" id="UP001152320">
    <property type="component" value="Chromosome 18"/>
</dbReference>
<dbReference type="SMART" id="SM00192">
    <property type="entry name" value="LDLa"/>
    <property type="match status" value="3"/>
</dbReference>
<evidence type="ECO:0000256" key="2">
    <source>
        <dbReference type="ARBA" id="ARBA00022692"/>
    </source>
</evidence>
<reference evidence="14" key="1">
    <citation type="submission" date="2021-10" db="EMBL/GenBank/DDBJ databases">
        <title>Tropical sea cucumber genome reveals ecological adaptation and Cuvierian tubules defense mechanism.</title>
        <authorList>
            <person name="Chen T."/>
        </authorList>
    </citation>
    <scope>NUCLEOTIDE SEQUENCE</scope>
    <source>
        <strain evidence="14">Nanhai2018</strain>
        <tissue evidence="14">Muscle</tissue>
    </source>
</reference>
<keyword evidence="2 9" id="KW-0812">Transmembrane</keyword>
<feature type="transmembrane region" description="Helical" evidence="9">
    <location>
        <begin position="1735"/>
        <end position="1758"/>
    </location>
</feature>
<evidence type="ECO:0000256" key="5">
    <source>
        <dbReference type="ARBA" id="ARBA00023136"/>
    </source>
</evidence>
<dbReference type="InterPro" id="IPR000832">
    <property type="entry name" value="GPCR_2_secretin-like"/>
</dbReference>
<evidence type="ECO:0000313" key="14">
    <source>
        <dbReference type="EMBL" id="KAJ8024666.1"/>
    </source>
</evidence>
<feature type="domain" description="G-protein coupled receptors family 2 profile 2" evidence="12">
    <location>
        <begin position="1590"/>
        <end position="1833"/>
    </location>
</feature>
<feature type="transmembrane region" description="Helical" evidence="9">
    <location>
        <begin position="1694"/>
        <end position="1715"/>
    </location>
</feature>
<name>A0A9Q1BEC4_HOLLE</name>
<dbReference type="Gene3D" id="2.60.220.50">
    <property type="match status" value="1"/>
</dbReference>
<dbReference type="PROSITE" id="PS50835">
    <property type="entry name" value="IG_LIKE"/>
    <property type="match status" value="2"/>
</dbReference>
<dbReference type="InterPro" id="IPR036179">
    <property type="entry name" value="Ig-like_dom_sf"/>
</dbReference>
<dbReference type="InterPro" id="IPR053066">
    <property type="entry name" value="ADGR_G7"/>
</dbReference>
<dbReference type="SUPFAM" id="SSF48726">
    <property type="entry name" value="Immunoglobulin"/>
    <property type="match status" value="1"/>
</dbReference>
<dbReference type="OrthoDB" id="1100386at2759"/>
<feature type="transmembrane region" description="Helical" evidence="9">
    <location>
        <begin position="1626"/>
        <end position="1644"/>
    </location>
</feature>
<dbReference type="Pfam" id="PF00002">
    <property type="entry name" value="7tm_2"/>
    <property type="match status" value="1"/>
</dbReference>
<comment type="subcellular location">
    <subcellularLocation>
        <location evidence="1">Membrane</location>
        <topology evidence="1">Multi-pass membrane protein</topology>
    </subcellularLocation>
</comment>
<dbReference type="CDD" id="cd15040">
    <property type="entry name" value="7tmB2_Adhesion"/>
    <property type="match status" value="1"/>
</dbReference>
<evidence type="ECO:0000259" key="10">
    <source>
        <dbReference type="PROSITE" id="PS50024"/>
    </source>
</evidence>
<dbReference type="InterPro" id="IPR007110">
    <property type="entry name" value="Ig-like_dom"/>
</dbReference>
<feature type="disulfide bond" evidence="7">
    <location>
        <begin position="523"/>
        <end position="538"/>
    </location>
</feature>
<feature type="region of interest" description="Disordered" evidence="8">
    <location>
        <begin position="1863"/>
        <end position="1913"/>
    </location>
</feature>
<keyword evidence="3" id="KW-0732">Signal</keyword>
<dbReference type="SMART" id="SM00303">
    <property type="entry name" value="GPS"/>
    <property type="match status" value="1"/>
</dbReference>
<feature type="compositionally biased region" description="Polar residues" evidence="8">
    <location>
        <begin position="1863"/>
        <end position="1878"/>
    </location>
</feature>
<dbReference type="InterPro" id="IPR017981">
    <property type="entry name" value="GPCR_2-like_7TM"/>
</dbReference>
<feature type="transmembrane region" description="Helical" evidence="9">
    <location>
        <begin position="1809"/>
        <end position="1831"/>
    </location>
</feature>
<dbReference type="Gene3D" id="2.40.128.620">
    <property type="match status" value="1"/>
</dbReference>
<dbReference type="SUPFAM" id="SSF81321">
    <property type="entry name" value="Family A G protein-coupled receptor-like"/>
    <property type="match status" value="1"/>
</dbReference>
<dbReference type="EMBL" id="JAIZAY010000018">
    <property type="protein sequence ID" value="KAJ8024666.1"/>
    <property type="molecule type" value="Genomic_DNA"/>
</dbReference>
<feature type="disulfide bond" evidence="7">
    <location>
        <begin position="81"/>
        <end position="96"/>
    </location>
</feature>
<evidence type="ECO:0000259" key="13">
    <source>
        <dbReference type="PROSITE" id="PS50835"/>
    </source>
</evidence>
<dbReference type="Pfam" id="PF01825">
    <property type="entry name" value="GPS"/>
    <property type="match status" value="1"/>
</dbReference>
<feature type="domain" description="Ig-like" evidence="13">
    <location>
        <begin position="1004"/>
        <end position="1084"/>
    </location>
</feature>
<comment type="caution">
    <text evidence="14">The sequence shown here is derived from an EMBL/GenBank/DDBJ whole genome shotgun (WGS) entry which is preliminary data.</text>
</comment>
<keyword evidence="14" id="KW-0675">Receptor</keyword>
<evidence type="ECO:0000256" key="9">
    <source>
        <dbReference type="SAM" id="Phobius"/>
    </source>
</evidence>
<accession>A0A9Q1BEC4</accession>
<feature type="transmembrane region" description="Helical" evidence="9">
    <location>
        <begin position="1650"/>
        <end position="1674"/>
    </location>
</feature>
<dbReference type="PRINTS" id="PR00261">
    <property type="entry name" value="LDLRECEPTOR"/>
</dbReference>
<dbReference type="GO" id="GO:0016020">
    <property type="term" value="C:membrane"/>
    <property type="evidence" value="ECO:0007669"/>
    <property type="project" value="UniProtKB-SubCell"/>
</dbReference>
<dbReference type="Gene3D" id="4.10.400.10">
    <property type="entry name" value="Low-density Lipoprotein Receptor"/>
    <property type="match status" value="2"/>
</dbReference>
<proteinExistence type="predicted"/>
<dbReference type="Gene3D" id="1.20.1070.10">
    <property type="entry name" value="Rhodopsin 7-helix transmembrane proteins"/>
    <property type="match status" value="1"/>
</dbReference>
<dbReference type="InterPro" id="IPR017983">
    <property type="entry name" value="GPCR_2_secretin-like_CS"/>
</dbReference>
<feature type="domain" description="SEA" evidence="10">
    <location>
        <begin position="1093"/>
        <end position="1199"/>
    </location>
</feature>
<feature type="transmembrane region" description="Helical" evidence="9">
    <location>
        <begin position="1592"/>
        <end position="1614"/>
    </location>
</feature>
<feature type="disulfide bond" evidence="7">
    <location>
        <begin position="504"/>
        <end position="516"/>
    </location>
</feature>
<keyword evidence="4 9" id="KW-1133">Transmembrane helix</keyword>
<keyword evidence="15" id="KW-1185">Reference proteome</keyword>
<feature type="disulfide bond" evidence="7">
    <location>
        <begin position="304"/>
        <end position="319"/>
    </location>
</feature>
<keyword evidence="6 7" id="KW-1015">Disulfide bond</keyword>
<dbReference type="CDD" id="cd00112">
    <property type="entry name" value="LDLa"/>
    <property type="match status" value="3"/>
</dbReference>
<dbReference type="InterPro" id="IPR036055">
    <property type="entry name" value="LDL_receptor-like_sf"/>
</dbReference>
<evidence type="ECO:0000259" key="12">
    <source>
        <dbReference type="PROSITE" id="PS50261"/>
    </source>
</evidence>
<feature type="disulfide bond" evidence="7">
    <location>
        <begin position="511"/>
        <end position="529"/>
    </location>
</feature>
<dbReference type="PROSITE" id="PS00650">
    <property type="entry name" value="G_PROTEIN_RECEP_F2_2"/>
    <property type="match status" value="1"/>
</dbReference>
<dbReference type="GO" id="GO:0004930">
    <property type="term" value="F:G protein-coupled receptor activity"/>
    <property type="evidence" value="ECO:0007669"/>
    <property type="project" value="InterPro"/>
</dbReference>
<evidence type="ECO:0000259" key="11">
    <source>
        <dbReference type="PROSITE" id="PS50221"/>
    </source>
</evidence>
<feature type="compositionally biased region" description="Polar residues" evidence="8">
    <location>
        <begin position="1903"/>
        <end position="1913"/>
    </location>
</feature>
<dbReference type="PROSITE" id="PS50261">
    <property type="entry name" value="G_PROTEIN_RECEP_F2_4"/>
    <property type="match status" value="1"/>
</dbReference>
<dbReference type="SUPFAM" id="SSF57424">
    <property type="entry name" value="LDL receptor-like module"/>
    <property type="match status" value="3"/>
</dbReference>
<dbReference type="InterPro" id="IPR046338">
    <property type="entry name" value="GAIN_dom_sf"/>
</dbReference>
<feature type="domain" description="Ig-like" evidence="13">
    <location>
        <begin position="712"/>
        <end position="791"/>
    </location>
</feature>
<evidence type="ECO:0000256" key="6">
    <source>
        <dbReference type="ARBA" id="ARBA00023157"/>
    </source>
</evidence>
<dbReference type="Gene3D" id="2.60.40.10">
    <property type="entry name" value="Immunoglobulins"/>
    <property type="match status" value="1"/>
</dbReference>
<organism evidence="14 15">
    <name type="scientific">Holothuria leucospilota</name>
    <name type="common">Black long sea cucumber</name>
    <name type="synonym">Mertensiothuria leucospilota</name>
    <dbReference type="NCBI Taxonomy" id="206669"/>
    <lineage>
        <taxon>Eukaryota</taxon>
        <taxon>Metazoa</taxon>
        <taxon>Echinodermata</taxon>
        <taxon>Eleutherozoa</taxon>
        <taxon>Echinozoa</taxon>
        <taxon>Holothuroidea</taxon>
        <taxon>Aspidochirotacea</taxon>
        <taxon>Aspidochirotida</taxon>
        <taxon>Holothuriidae</taxon>
        <taxon>Holothuria</taxon>
    </lineage>
</organism>
<dbReference type="PROSITE" id="PS50068">
    <property type="entry name" value="LDLRA_2"/>
    <property type="match status" value="3"/>
</dbReference>
<evidence type="ECO:0000256" key="8">
    <source>
        <dbReference type="SAM" id="MobiDB-lite"/>
    </source>
</evidence>
<evidence type="ECO:0000256" key="3">
    <source>
        <dbReference type="ARBA" id="ARBA00022729"/>
    </source>
</evidence>
<dbReference type="PROSITE" id="PS50221">
    <property type="entry name" value="GAIN_B"/>
    <property type="match status" value="1"/>
</dbReference>
<evidence type="ECO:0000256" key="7">
    <source>
        <dbReference type="PROSITE-ProRule" id="PRU00124"/>
    </source>
</evidence>
<dbReference type="InterPro" id="IPR013783">
    <property type="entry name" value="Ig-like_fold"/>
</dbReference>
<dbReference type="InterPro" id="IPR000082">
    <property type="entry name" value="SEA_dom"/>
</dbReference>
<dbReference type="InterPro" id="IPR000203">
    <property type="entry name" value="GPS"/>
</dbReference>
<dbReference type="InterPro" id="IPR057244">
    <property type="entry name" value="GAIN_B"/>
</dbReference>
<evidence type="ECO:0000256" key="1">
    <source>
        <dbReference type="ARBA" id="ARBA00004141"/>
    </source>
</evidence>
<dbReference type="PANTHER" id="PTHR47767:SF1">
    <property type="entry name" value="ADHESION G PROTEIN-COUPLED RECEPTOR G7"/>
    <property type="match status" value="1"/>
</dbReference>
<sequence length="1913" mass="212756">MSGKDPEMTPAKYAFQLLPLLVIGAIINVPVALSQTTVIAPATITTTLSPELPFHECTRPDLSVGIRCPTTHLCISVFSRCNYIDDCGNGEDEAGCMDNEVCSYKRPFVDEIRNSCPLSIQNVVGMPGELNGQFRTWQFTEDTASQSEGGFIREVTFDHTSYGTGLYRLNFSFETNILFFSSEEEGGFSVQTKILQAVFSYIPFQVVTLEKYVGGSFIQLDVSNMLNITVVSRDCEASDITNCTMAIDNAVVIDDCPDDLGEQIYDAVFSVKCPNEFDPCTRPDQSSGILCPTTQLCISEFAMCDYVDDCGNGEDEARCVDNDVCSEKRVFVEQILNLCPLRSRTVLALPGERRGQFVSWNITDESSSQTVQEEITQVTFDFFHYGTGLYRINFTSAEDQNVVIFRSEGEETSPVQTKALPFPLYFTSYEMVTLEQYTRTEFFQLSVTNSLNITVVSGDCEAASQECLIAIQRADRIYDCPSNLGESVYSSFYNVEACPLRPNCADGEHICRNGICSLNSSICDGFDDCGDFSDERACEENVCQQKFFSDYDGDVPIGQRCFQETSVFFDQDAVSTFVLTDFEKVLLTRMQVFGRSFFGLCRVNVTTPSRTSVVYQQSFGEFLNPELRSLVVQQRDVVTITLECSEDPLLFPWFQQNISFIDIRGIPMNSSCEDNTECITSLFSLPQYPEHCFQSQATRLIVDQFQHCFEPPRITFISPNASVARGTPQTLVCVAEGLPPPTIEWIHNGETLDEFQFEGTSYLFVDLFDDKQVTCRATSNDMSVEQNIIISELSTDCEEKLNEAMVFHGFGCLSLRTYSGQSFQSFDVQIPSSGEGLIVNATISSGFFAAFSASRLVSFELQIRFVPFCSQQFKRDFGNLVYSRMYRNIVIRAEQEITLNLDPPVLVPESEDCIELRFLIQFEMGRIETEVPPLFADIGVLSPCGVDTDQGFGEEQAPFRCSLEEWSRLINDKCFENRFVPQLTNSKVFLAAVQRCNGITVDEPMITRDPLPVLEVSQQQSSHTQCRAEHFIEIEWFKKEWYGNETTNVTGNVLSFSDFSGIDQGLYYCVARGGGQFVNMTAISEPVIVVDPEMLTYLATMKFGYREFSQNLMNPKSEDYQEISGDIERFFDLALGQLASGFAVKELRPGSIEADVQVFLQQDVSIEEAFLTLNGSSALGEFAFVQPDISSLRLQSISFCEMEVLNDTLAGTLTFARVSIGQTAMSKELCSVYSPMAGEPRASRACSGDFVAPSRWEEPVIHNCFEGETDDSGINDLMKYLESNPVTDENVTEVSRDLADATETTDLSSEDLVSVAELLEIITGVQSPSPEVTSNVIATIDNVLDLEENDYVDSIPGEEAPSRILRSLETQLKNLHDGGNAVNFTDVRAFVGAIARSFDMDDFSSDITFGNFFSNNARDIAGNLNESDTKVLMGSASSLADIVKAVITLPSSIISHIQTRSSGIIPVTFIIHRTSHLFMSSGTQGEARDEEVESLIISATIEGKKIDNLVDPVVSKYYPKSLEGADEESRRCVFWDFSLAGGYGAWSQEGCTLVSNPDESGESLIECHCTHLTNFAVLVDIQGDIDNIVLDILSIIGCVVSIIALLITIITFLSVKKLREKRPQQILVNLCFALLGLYLCFLIGIGRSNLPVGCVIFGALIHYFCLASVAWMCVEATNMYFLFVRVFDAGISGFMWKACIAAWGLPLVVVVVSAVVKSENYTSTYCFPQAGTLTFYIGVLLLIALMLCYNLVIFILVIRQLTCGRKTMGQDINKRKEMYRRAQNAIAISVLLGLTWAFGFLSIGGAQFIFNLLFLIFNSLQGLFIFIFFCLRQEEIRSIWWSWLTCRGGKDDKYLDSRSKVVSSQGSQPTSKDTSTLVKSDKRTDSTNVNSESIQMMGREESSSNGNGANLSQ</sequence>
<dbReference type="PANTHER" id="PTHR47767">
    <property type="entry name" value="ADHESION G PROTEIN-COUPLED RECEPTOR G7"/>
    <property type="match status" value="1"/>
</dbReference>
<dbReference type="InterPro" id="IPR002172">
    <property type="entry name" value="LDrepeatLR_classA_rpt"/>
</dbReference>
<feature type="domain" description="GAIN-B" evidence="11">
    <location>
        <begin position="1411"/>
        <end position="1585"/>
    </location>
</feature>
<gene>
    <name evidence="14" type="ORF">HOLleu_34631</name>
</gene>
<keyword evidence="5 9" id="KW-0472">Membrane</keyword>